<name>A0A2G2Z451_CAPAN</name>
<evidence type="ECO:0000259" key="1">
    <source>
        <dbReference type="PROSITE" id="PS50181"/>
    </source>
</evidence>
<dbReference type="SMR" id="A0A2G2Z451"/>
<sequence length="407" mass="46124">MSHYLPDCLILDILCRLPVESLLRFTCVSKQWCSLISSPDFNSLYTTVNATTPLLVLHHFSVKPKKQQHYSVYNDPDSKTENLTLIKQLKFPFRSSSGKDFRVVGFCNGLFCLADDLYGDIDPIILWNPAIRRSISLPSRPRPTFHCGPLRVFLGFGFDHKTCDFKVVRIAYIRGANGVYMVPPEVEVFKLSTGLWKTVNSKNINGKLDFLYSSIYLNSAIHWVFHCKNEGGKITNSLLVFGLSAETFSEMSLPQELAHVCFLSLTLCGERISVISYEESRNHAPSCDTCVVWVMNQYGKPESWMKEFIVDLRGEITKAIGFVRNGKFLAVEYPGNVLSYDPDSRELKDLDIHGMYHSFFLRKYVESLVLLDGNGGAMTDFELNYELNGGVIPYLMDTVADFFGLRG</sequence>
<dbReference type="InterPro" id="IPR013187">
    <property type="entry name" value="F-box-assoc_dom_typ3"/>
</dbReference>
<reference evidence="2 3" key="1">
    <citation type="journal article" date="2014" name="Nat. Genet.">
        <title>Genome sequence of the hot pepper provides insights into the evolution of pungency in Capsicum species.</title>
        <authorList>
            <person name="Kim S."/>
            <person name="Park M."/>
            <person name="Yeom S.I."/>
            <person name="Kim Y.M."/>
            <person name="Lee J.M."/>
            <person name="Lee H.A."/>
            <person name="Seo E."/>
            <person name="Choi J."/>
            <person name="Cheong K."/>
            <person name="Kim K.T."/>
            <person name="Jung K."/>
            <person name="Lee G.W."/>
            <person name="Oh S.K."/>
            <person name="Bae C."/>
            <person name="Kim S.B."/>
            <person name="Lee H.Y."/>
            <person name="Kim S.Y."/>
            <person name="Kim M.S."/>
            <person name="Kang B.C."/>
            <person name="Jo Y.D."/>
            <person name="Yang H.B."/>
            <person name="Jeong H.J."/>
            <person name="Kang W.H."/>
            <person name="Kwon J.K."/>
            <person name="Shin C."/>
            <person name="Lim J.Y."/>
            <person name="Park J.H."/>
            <person name="Huh J.H."/>
            <person name="Kim J.S."/>
            <person name="Kim B.D."/>
            <person name="Cohen O."/>
            <person name="Paran I."/>
            <person name="Suh M.C."/>
            <person name="Lee S.B."/>
            <person name="Kim Y.K."/>
            <person name="Shin Y."/>
            <person name="Noh S.J."/>
            <person name="Park J."/>
            <person name="Seo Y.S."/>
            <person name="Kwon S.Y."/>
            <person name="Kim H.A."/>
            <person name="Park J.M."/>
            <person name="Kim H.J."/>
            <person name="Choi S.B."/>
            <person name="Bosland P.W."/>
            <person name="Reeves G."/>
            <person name="Jo S.H."/>
            <person name="Lee B.W."/>
            <person name="Cho H.T."/>
            <person name="Choi H.S."/>
            <person name="Lee M.S."/>
            <person name="Yu Y."/>
            <person name="Do Choi Y."/>
            <person name="Park B.S."/>
            <person name="van Deynze A."/>
            <person name="Ashrafi H."/>
            <person name="Hill T."/>
            <person name="Kim W.T."/>
            <person name="Pai H.S."/>
            <person name="Ahn H.K."/>
            <person name="Yeam I."/>
            <person name="Giovannoni J.J."/>
            <person name="Rose J.K."/>
            <person name="Sorensen I."/>
            <person name="Lee S.J."/>
            <person name="Kim R.W."/>
            <person name="Choi I.Y."/>
            <person name="Choi B.S."/>
            <person name="Lim J.S."/>
            <person name="Lee Y.H."/>
            <person name="Choi D."/>
        </authorList>
    </citation>
    <scope>NUCLEOTIDE SEQUENCE [LARGE SCALE GENOMIC DNA]</scope>
    <source>
        <strain evidence="3">cv. CM334</strain>
    </source>
</reference>
<dbReference type="OMA" id="TESWSME"/>
<reference evidence="2 3" key="2">
    <citation type="journal article" date="2017" name="Genome Biol.">
        <title>New reference genome sequences of hot pepper reveal the massive evolution of plant disease-resistance genes by retroduplication.</title>
        <authorList>
            <person name="Kim S."/>
            <person name="Park J."/>
            <person name="Yeom S.I."/>
            <person name="Kim Y.M."/>
            <person name="Seo E."/>
            <person name="Kim K.T."/>
            <person name="Kim M.S."/>
            <person name="Lee J.M."/>
            <person name="Cheong K."/>
            <person name="Shin H.S."/>
            <person name="Kim S.B."/>
            <person name="Han K."/>
            <person name="Lee J."/>
            <person name="Park M."/>
            <person name="Lee H.A."/>
            <person name="Lee H.Y."/>
            <person name="Lee Y."/>
            <person name="Oh S."/>
            <person name="Lee J.H."/>
            <person name="Choi E."/>
            <person name="Choi E."/>
            <person name="Lee S.E."/>
            <person name="Jeon J."/>
            <person name="Kim H."/>
            <person name="Choi G."/>
            <person name="Song H."/>
            <person name="Lee J."/>
            <person name="Lee S.C."/>
            <person name="Kwon J.K."/>
            <person name="Lee H.Y."/>
            <person name="Koo N."/>
            <person name="Hong Y."/>
            <person name="Kim R.W."/>
            <person name="Kang W.H."/>
            <person name="Huh J.H."/>
            <person name="Kang B.C."/>
            <person name="Yang T.J."/>
            <person name="Lee Y.H."/>
            <person name="Bennetzen J.L."/>
            <person name="Choi D."/>
        </authorList>
    </citation>
    <scope>NUCLEOTIDE SEQUENCE [LARGE SCALE GENOMIC DNA]</scope>
    <source>
        <strain evidence="3">cv. CM334</strain>
    </source>
</reference>
<dbReference type="Pfam" id="PF00646">
    <property type="entry name" value="F-box"/>
    <property type="match status" value="1"/>
</dbReference>
<organism evidence="2 3">
    <name type="scientific">Capsicum annuum</name>
    <name type="common">Capsicum pepper</name>
    <dbReference type="NCBI Taxonomy" id="4072"/>
    <lineage>
        <taxon>Eukaryota</taxon>
        <taxon>Viridiplantae</taxon>
        <taxon>Streptophyta</taxon>
        <taxon>Embryophyta</taxon>
        <taxon>Tracheophyta</taxon>
        <taxon>Spermatophyta</taxon>
        <taxon>Magnoliopsida</taxon>
        <taxon>eudicotyledons</taxon>
        <taxon>Gunneridae</taxon>
        <taxon>Pentapetalae</taxon>
        <taxon>asterids</taxon>
        <taxon>lamiids</taxon>
        <taxon>Solanales</taxon>
        <taxon>Solanaceae</taxon>
        <taxon>Solanoideae</taxon>
        <taxon>Capsiceae</taxon>
        <taxon>Capsicum</taxon>
    </lineage>
</organism>
<dbReference type="EMBL" id="AYRZ02000007">
    <property type="protein sequence ID" value="PHT76749.1"/>
    <property type="molecule type" value="Genomic_DNA"/>
</dbReference>
<accession>A0A2G2Z451</accession>
<dbReference type="Pfam" id="PF08268">
    <property type="entry name" value="FBA_3"/>
    <property type="match status" value="1"/>
</dbReference>
<dbReference type="SUPFAM" id="SSF81383">
    <property type="entry name" value="F-box domain"/>
    <property type="match status" value="1"/>
</dbReference>
<evidence type="ECO:0000313" key="3">
    <source>
        <dbReference type="Proteomes" id="UP000222542"/>
    </source>
</evidence>
<proteinExistence type="predicted"/>
<dbReference type="PROSITE" id="PS50181">
    <property type="entry name" value="FBOX"/>
    <property type="match status" value="1"/>
</dbReference>
<dbReference type="Gramene" id="PHT76749">
    <property type="protein sequence ID" value="PHT76749"/>
    <property type="gene ID" value="T459_20271"/>
</dbReference>
<dbReference type="STRING" id="4072.A0A2G2Z451"/>
<keyword evidence="3" id="KW-1185">Reference proteome</keyword>
<dbReference type="CDD" id="cd22157">
    <property type="entry name" value="F-box_AtFBW1-like"/>
    <property type="match status" value="1"/>
</dbReference>
<dbReference type="InterPro" id="IPR050796">
    <property type="entry name" value="SCF_F-box_component"/>
</dbReference>
<feature type="domain" description="F-box" evidence="1">
    <location>
        <begin position="1"/>
        <end position="48"/>
    </location>
</feature>
<dbReference type="AlphaFoldDB" id="A0A2G2Z451"/>
<evidence type="ECO:0000313" key="2">
    <source>
        <dbReference type="EMBL" id="PHT76749.1"/>
    </source>
</evidence>
<dbReference type="InterPro" id="IPR036047">
    <property type="entry name" value="F-box-like_dom_sf"/>
</dbReference>
<protein>
    <recommendedName>
        <fullName evidence="1">F-box domain-containing protein</fullName>
    </recommendedName>
</protein>
<gene>
    <name evidence="2" type="ORF">T459_20271</name>
</gene>
<dbReference type="PANTHER" id="PTHR31672">
    <property type="entry name" value="BNACNNG10540D PROTEIN"/>
    <property type="match status" value="1"/>
</dbReference>
<dbReference type="Gene3D" id="1.20.1280.50">
    <property type="match status" value="1"/>
</dbReference>
<dbReference type="SMART" id="SM00256">
    <property type="entry name" value="FBOX"/>
    <property type="match status" value="1"/>
</dbReference>
<comment type="caution">
    <text evidence="2">The sequence shown here is derived from an EMBL/GenBank/DDBJ whole genome shotgun (WGS) entry which is preliminary data.</text>
</comment>
<dbReference type="Proteomes" id="UP000222542">
    <property type="component" value="Unassembled WGS sequence"/>
</dbReference>
<dbReference type="PANTHER" id="PTHR31672:SF10">
    <property type="entry name" value="F-BOX DOMAIN-CONTAINING PROTEIN"/>
    <property type="match status" value="1"/>
</dbReference>
<dbReference type="NCBIfam" id="TIGR01640">
    <property type="entry name" value="F_box_assoc_1"/>
    <property type="match status" value="1"/>
</dbReference>
<dbReference type="InterPro" id="IPR001810">
    <property type="entry name" value="F-box_dom"/>
</dbReference>
<dbReference type="InterPro" id="IPR017451">
    <property type="entry name" value="F-box-assoc_interact_dom"/>
</dbReference>